<dbReference type="GO" id="GO:0006935">
    <property type="term" value="P:chemotaxis"/>
    <property type="evidence" value="ECO:0007669"/>
    <property type="project" value="InterPro"/>
</dbReference>
<sequence>MQWIDHAKISTKIILLALIPSLAMLLIGVTSISLLRAVNQGIDRIYLDRVVPLEQLKSVADEYAVRIIDAVNKANAGRFTAEQTQAAVQLAQERISNHWQAYLQTQLTADEKFLADQATSRFAAANASVMRLLTRLRSQQGSVAGQLHDFDGPLYEQIDPISETITALVDLQLRVAEQEREQAQLTYHNALMVFIALAIGAIALVILLGFGFYHSIIGQFGKLRTTMMRILQHSDLSVRVNLTVRNEIGELARDFDRMTEWLRTLVEQINGSALTLAAATGQMSDGLMEARGSAQRQLSETEQVAAAMHEMTASAEEIARNTADAATAAQQAKTLTDQGQGAVTDTVSATTTLVENVTHASDTIRSLEQDMLGIGKVLEVIQSVTEQTNLLALNAAIEAARAGEAGRGFAVVADEVRTLAQRTHASAREIEVMVAQLQQSSRRAGTVIVHSQQSAQTAMTAANKAGLALKSMTDAIGGISASMLQIASAAEEQTAVANEINQGVIAISDATHRGNTGLAHLETASVKLIQLATELRSHAERFGDTR</sequence>
<protein>
    <submittedName>
        <fullName evidence="11">Methyl-accepting chemotaxis protein</fullName>
    </submittedName>
</protein>
<organism evidence="11 12">
    <name type="scientific">Chromatium okenii</name>
    <dbReference type="NCBI Taxonomy" id="61644"/>
    <lineage>
        <taxon>Bacteria</taxon>
        <taxon>Pseudomonadati</taxon>
        <taxon>Pseudomonadota</taxon>
        <taxon>Gammaproteobacteria</taxon>
        <taxon>Chromatiales</taxon>
        <taxon>Chromatiaceae</taxon>
        <taxon>Chromatium</taxon>
    </lineage>
</organism>
<dbReference type="PANTHER" id="PTHR32089">
    <property type="entry name" value="METHYL-ACCEPTING CHEMOTAXIS PROTEIN MCPB"/>
    <property type="match status" value="1"/>
</dbReference>
<dbReference type="RefSeq" id="WP_105072647.1">
    <property type="nucleotide sequence ID" value="NZ_PPGH01000013.1"/>
</dbReference>
<dbReference type="SUPFAM" id="SSF58104">
    <property type="entry name" value="Methyl-accepting chemotaxis protein (MCP) signaling domain"/>
    <property type="match status" value="1"/>
</dbReference>
<dbReference type="AlphaFoldDB" id="A0A2S7XUH7"/>
<keyword evidence="5 7" id="KW-0807">Transducer</keyword>
<dbReference type="Pfam" id="PF00672">
    <property type="entry name" value="HAMP"/>
    <property type="match status" value="1"/>
</dbReference>
<evidence type="ECO:0000256" key="3">
    <source>
        <dbReference type="ARBA" id="ARBA00022989"/>
    </source>
</evidence>
<dbReference type="Proteomes" id="UP000239936">
    <property type="component" value="Unassembled WGS sequence"/>
</dbReference>
<dbReference type="PROSITE" id="PS50885">
    <property type="entry name" value="HAMP"/>
    <property type="match status" value="1"/>
</dbReference>
<keyword evidence="2 8" id="KW-0812">Transmembrane</keyword>
<dbReference type="Gene3D" id="1.10.287.950">
    <property type="entry name" value="Methyl-accepting chemotaxis protein"/>
    <property type="match status" value="1"/>
</dbReference>
<dbReference type="GO" id="GO:0016020">
    <property type="term" value="C:membrane"/>
    <property type="evidence" value="ECO:0007669"/>
    <property type="project" value="UniProtKB-SubCell"/>
</dbReference>
<comment type="similarity">
    <text evidence="6">Belongs to the methyl-accepting chemotaxis (MCP) protein family.</text>
</comment>
<dbReference type="PROSITE" id="PS50111">
    <property type="entry name" value="CHEMOTAXIS_TRANSDUC_2"/>
    <property type="match status" value="1"/>
</dbReference>
<accession>A0A2S7XUH7</accession>
<evidence type="ECO:0000256" key="7">
    <source>
        <dbReference type="PROSITE-ProRule" id="PRU00284"/>
    </source>
</evidence>
<dbReference type="OrthoDB" id="9781845at2"/>
<evidence type="ECO:0000259" key="9">
    <source>
        <dbReference type="PROSITE" id="PS50111"/>
    </source>
</evidence>
<dbReference type="InterPro" id="IPR024478">
    <property type="entry name" value="HlyB_4HB_MCP"/>
</dbReference>
<evidence type="ECO:0000259" key="10">
    <source>
        <dbReference type="PROSITE" id="PS50885"/>
    </source>
</evidence>
<comment type="caution">
    <text evidence="11">The sequence shown here is derived from an EMBL/GenBank/DDBJ whole genome shotgun (WGS) entry which is preliminary data.</text>
</comment>
<dbReference type="InterPro" id="IPR003660">
    <property type="entry name" value="HAMP_dom"/>
</dbReference>
<evidence type="ECO:0000256" key="6">
    <source>
        <dbReference type="ARBA" id="ARBA00029447"/>
    </source>
</evidence>
<dbReference type="GO" id="GO:0004888">
    <property type="term" value="F:transmembrane signaling receptor activity"/>
    <property type="evidence" value="ECO:0007669"/>
    <property type="project" value="InterPro"/>
</dbReference>
<feature type="domain" description="Methyl-accepting transducer" evidence="9">
    <location>
        <begin position="272"/>
        <end position="508"/>
    </location>
</feature>
<reference evidence="11 12" key="1">
    <citation type="submission" date="2018-01" db="EMBL/GenBank/DDBJ databases">
        <title>The complete genome sequence of Chromatium okenii LaCa, a purple sulfur bacterium with a turbulent life.</title>
        <authorList>
            <person name="Luedin S.M."/>
            <person name="Liechti N."/>
            <person name="Storelli N."/>
            <person name="Danza F."/>
            <person name="Wittwer M."/>
            <person name="Pothier J.F."/>
            <person name="Tonolla M.A."/>
        </authorList>
    </citation>
    <scope>NUCLEOTIDE SEQUENCE [LARGE SCALE GENOMIC DNA]</scope>
    <source>
        <strain evidence="11 12">LaCa</strain>
    </source>
</reference>
<evidence type="ECO:0000256" key="8">
    <source>
        <dbReference type="SAM" id="Phobius"/>
    </source>
</evidence>
<feature type="transmembrane region" description="Helical" evidence="8">
    <location>
        <begin position="190"/>
        <end position="213"/>
    </location>
</feature>
<evidence type="ECO:0000256" key="1">
    <source>
        <dbReference type="ARBA" id="ARBA00004141"/>
    </source>
</evidence>
<comment type="subcellular location">
    <subcellularLocation>
        <location evidence="1">Membrane</location>
        <topology evidence="1">Multi-pass membrane protein</topology>
    </subcellularLocation>
</comment>
<evidence type="ECO:0000256" key="4">
    <source>
        <dbReference type="ARBA" id="ARBA00023136"/>
    </source>
</evidence>
<dbReference type="Pfam" id="PF12729">
    <property type="entry name" value="4HB_MCP_1"/>
    <property type="match status" value="1"/>
</dbReference>
<feature type="transmembrane region" description="Helical" evidence="8">
    <location>
        <begin position="13"/>
        <end position="35"/>
    </location>
</feature>
<keyword evidence="12" id="KW-1185">Reference proteome</keyword>
<keyword evidence="3 8" id="KW-1133">Transmembrane helix</keyword>
<evidence type="ECO:0000313" key="11">
    <source>
        <dbReference type="EMBL" id="PQJ97389.1"/>
    </source>
</evidence>
<gene>
    <name evidence="11" type="ORF">CXB77_02375</name>
</gene>
<dbReference type="GO" id="GO:0007165">
    <property type="term" value="P:signal transduction"/>
    <property type="evidence" value="ECO:0007669"/>
    <property type="project" value="UniProtKB-KW"/>
</dbReference>
<evidence type="ECO:0000256" key="5">
    <source>
        <dbReference type="ARBA" id="ARBA00023224"/>
    </source>
</evidence>
<evidence type="ECO:0000256" key="2">
    <source>
        <dbReference type="ARBA" id="ARBA00022692"/>
    </source>
</evidence>
<dbReference type="PRINTS" id="PR00260">
    <property type="entry name" value="CHEMTRNSDUCR"/>
</dbReference>
<dbReference type="SMART" id="SM00283">
    <property type="entry name" value="MA"/>
    <property type="match status" value="1"/>
</dbReference>
<evidence type="ECO:0000313" key="12">
    <source>
        <dbReference type="Proteomes" id="UP000239936"/>
    </source>
</evidence>
<keyword evidence="4 8" id="KW-0472">Membrane</keyword>
<feature type="domain" description="HAMP" evidence="10">
    <location>
        <begin position="214"/>
        <end position="267"/>
    </location>
</feature>
<proteinExistence type="inferred from homology"/>
<dbReference type="InterPro" id="IPR004090">
    <property type="entry name" value="Chemotax_Me-accpt_rcpt"/>
</dbReference>
<dbReference type="SMART" id="SM00304">
    <property type="entry name" value="HAMP"/>
    <property type="match status" value="3"/>
</dbReference>
<dbReference type="FunFam" id="1.10.287.950:FF:000001">
    <property type="entry name" value="Methyl-accepting chemotaxis sensory transducer"/>
    <property type="match status" value="1"/>
</dbReference>
<name>A0A2S7XUH7_9GAMM</name>
<dbReference type="CDD" id="cd06225">
    <property type="entry name" value="HAMP"/>
    <property type="match status" value="1"/>
</dbReference>
<dbReference type="Pfam" id="PF00015">
    <property type="entry name" value="MCPsignal"/>
    <property type="match status" value="1"/>
</dbReference>
<dbReference type="EMBL" id="PPGH01000013">
    <property type="protein sequence ID" value="PQJ97389.1"/>
    <property type="molecule type" value="Genomic_DNA"/>
</dbReference>
<dbReference type="InterPro" id="IPR004089">
    <property type="entry name" value="MCPsignal_dom"/>
</dbReference>
<dbReference type="PANTHER" id="PTHR32089:SF119">
    <property type="entry name" value="METHYL-ACCEPTING CHEMOTAXIS PROTEIN CTPL"/>
    <property type="match status" value="1"/>
</dbReference>